<feature type="compositionally biased region" description="Polar residues" evidence="1">
    <location>
        <begin position="40"/>
        <end position="53"/>
    </location>
</feature>
<dbReference type="AlphaFoldDB" id="A0A6A2V8K1"/>
<comment type="caution">
    <text evidence="2">The sequence shown here is derived from an EMBL/GenBank/DDBJ whole genome shotgun (WGS) entry which is preliminary data.</text>
</comment>
<protein>
    <submittedName>
        <fullName evidence="2">Uncharacterized protein</fullName>
    </submittedName>
</protein>
<sequence>MPSQSQHGCCGCQRCLVRVSEVLCMSLDANRAADGIQTMQPTITRQSRSTIADQSPPIVPSHAPVTRQSPASHTQKHRIREKVPHPTGYETFSFALVGNRNQPVFCRPAATPETVHRIR</sequence>
<proteinExistence type="predicted"/>
<keyword evidence="3" id="KW-1185">Reference proteome</keyword>
<evidence type="ECO:0000256" key="1">
    <source>
        <dbReference type="SAM" id="MobiDB-lite"/>
    </source>
</evidence>
<accession>A0A6A2V8K1</accession>
<organism evidence="2 3">
    <name type="scientific">Bifidobacterium apri</name>
    <dbReference type="NCBI Taxonomy" id="1769423"/>
    <lineage>
        <taxon>Bacteria</taxon>
        <taxon>Bacillati</taxon>
        <taxon>Actinomycetota</taxon>
        <taxon>Actinomycetes</taxon>
        <taxon>Bifidobacteriales</taxon>
        <taxon>Bifidobacteriaceae</taxon>
        <taxon>Bifidobacterium</taxon>
    </lineage>
</organism>
<reference evidence="2 3" key="1">
    <citation type="submission" date="2019-09" db="EMBL/GenBank/DDBJ databases">
        <title>Characterization of the phylogenetic diversity of two novel species belonging to the genus Bifidobacterium: Bifidobacterium cebidarum sp. nov. and Bifidobacterium leontopitheci sp. nov.</title>
        <authorList>
            <person name="Lugli G.A."/>
            <person name="Duranti S."/>
            <person name="Milani C."/>
            <person name="Turroni F."/>
            <person name="Ventura M."/>
        </authorList>
    </citation>
    <scope>NUCLEOTIDE SEQUENCE [LARGE SCALE GENOMIC DNA]</scope>
    <source>
        <strain evidence="2 3">DSM 100238</strain>
    </source>
</reference>
<dbReference type="Proteomes" id="UP000440041">
    <property type="component" value="Unassembled WGS sequence"/>
</dbReference>
<evidence type="ECO:0000313" key="2">
    <source>
        <dbReference type="EMBL" id="KAB8298519.1"/>
    </source>
</evidence>
<gene>
    <name evidence="2" type="ORF">DSM100238_1012</name>
</gene>
<evidence type="ECO:0000313" key="3">
    <source>
        <dbReference type="Proteomes" id="UP000440041"/>
    </source>
</evidence>
<name>A0A6A2V8K1_9BIFI</name>
<dbReference type="EMBL" id="WBSO01000005">
    <property type="protein sequence ID" value="KAB8298519.1"/>
    <property type="molecule type" value="Genomic_DNA"/>
</dbReference>
<feature type="region of interest" description="Disordered" evidence="1">
    <location>
        <begin position="40"/>
        <end position="85"/>
    </location>
</feature>